<proteinExistence type="predicted"/>
<name>A0ABM1AC37_APLCA</name>
<dbReference type="RefSeq" id="XP_012944872.1">
    <property type="nucleotide sequence ID" value="XM_013089418.1"/>
</dbReference>
<protein>
    <submittedName>
        <fullName evidence="2">RNA polymerase II-associated protein 1</fullName>
    </submittedName>
</protein>
<accession>A0ABM1AC37</accession>
<sequence>MLLRWALDDSSEPVVVAALDALHALVCRSVEERAVERMWAWHLAHTRPALVPAATRDKATQPEPVDEENVEEETDADVCKRDVVLALVSRMELLSRLRYVLTSVRPQAVTVTNVLNILSRAAQHSLSTAYQIVKCPGLLDVICKEFLPTAWELRDPQSRVSCVYGLPVAAALRLVCSLCQAGRNIAASLVCKYQLHMRLLRYLAVPYRDLHLPPQEAVSVQVQALALWRVTAAYGLATDTFFDLYPTLLPCVGAIGQRWRAAQPVVDDQMVTGGVDSGDQMV</sequence>
<dbReference type="PANTHER" id="PTHR21483">
    <property type="entry name" value="RNA POLYMERASE II-ASSOCIATED PROTEIN 1"/>
    <property type="match status" value="1"/>
</dbReference>
<organism evidence="1 2">
    <name type="scientific">Aplysia californica</name>
    <name type="common">California sea hare</name>
    <dbReference type="NCBI Taxonomy" id="6500"/>
    <lineage>
        <taxon>Eukaryota</taxon>
        <taxon>Metazoa</taxon>
        <taxon>Spiralia</taxon>
        <taxon>Lophotrochozoa</taxon>
        <taxon>Mollusca</taxon>
        <taxon>Gastropoda</taxon>
        <taxon>Heterobranchia</taxon>
        <taxon>Euthyneura</taxon>
        <taxon>Tectipleura</taxon>
        <taxon>Aplysiida</taxon>
        <taxon>Aplysioidea</taxon>
        <taxon>Aplysiidae</taxon>
        <taxon>Aplysia</taxon>
    </lineage>
</organism>
<dbReference type="PANTHER" id="PTHR21483:SF18">
    <property type="entry name" value="RNA POLYMERASE II-ASSOCIATED PROTEIN 1"/>
    <property type="match status" value="1"/>
</dbReference>
<evidence type="ECO:0000313" key="1">
    <source>
        <dbReference type="Proteomes" id="UP000694888"/>
    </source>
</evidence>
<gene>
    <name evidence="2" type="primary">LOC101861694</name>
</gene>
<keyword evidence="1" id="KW-1185">Reference proteome</keyword>
<dbReference type="GeneID" id="101861694"/>
<dbReference type="InterPro" id="IPR039913">
    <property type="entry name" value="RPAP1/Rba50"/>
</dbReference>
<dbReference type="Proteomes" id="UP000694888">
    <property type="component" value="Unplaced"/>
</dbReference>
<evidence type="ECO:0000313" key="2">
    <source>
        <dbReference type="RefSeq" id="XP_012944872.1"/>
    </source>
</evidence>
<feature type="non-terminal residue" evidence="2">
    <location>
        <position position="282"/>
    </location>
</feature>
<reference evidence="2" key="1">
    <citation type="submission" date="2025-08" db="UniProtKB">
        <authorList>
            <consortium name="RefSeq"/>
        </authorList>
    </citation>
    <scope>IDENTIFICATION</scope>
</reference>